<evidence type="ECO:0000313" key="7">
    <source>
        <dbReference type="EMBL" id="MEE3715646.1"/>
    </source>
</evidence>
<dbReference type="InterPro" id="IPR034530">
    <property type="entry name" value="HpnP-like"/>
</dbReference>
<dbReference type="Gene3D" id="3.80.30.20">
    <property type="entry name" value="tm_1862 like domain"/>
    <property type="match status" value="1"/>
</dbReference>
<dbReference type="PANTHER" id="PTHR43409">
    <property type="entry name" value="ANAEROBIC MAGNESIUM-PROTOPORPHYRIN IX MONOMETHYL ESTER CYCLASE-RELATED"/>
    <property type="match status" value="1"/>
</dbReference>
<evidence type="ECO:0000313" key="8">
    <source>
        <dbReference type="Proteomes" id="UP001333818"/>
    </source>
</evidence>
<dbReference type="InterPro" id="IPR007197">
    <property type="entry name" value="rSAM"/>
</dbReference>
<evidence type="ECO:0000256" key="1">
    <source>
        <dbReference type="ARBA" id="ARBA00001966"/>
    </source>
</evidence>
<dbReference type="InterPro" id="IPR006158">
    <property type="entry name" value="Cobalamin-bd"/>
</dbReference>
<dbReference type="Proteomes" id="UP001333818">
    <property type="component" value="Unassembled WGS sequence"/>
</dbReference>
<dbReference type="SFLD" id="SFLDF00303">
    <property type="entry name" value="hopanoid_C2-methyltransferase"/>
    <property type="match status" value="1"/>
</dbReference>
<dbReference type="Pfam" id="PF13282">
    <property type="entry name" value="DUF4070"/>
    <property type="match status" value="1"/>
</dbReference>
<dbReference type="SFLD" id="SFLDS00029">
    <property type="entry name" value="Radical_SAM"/>
    <property type="match status" value="1"/>
</dbReference>
<dbReference type="EMBL" id="JAZBJZ010000006">
    <property type="protein sequence ID" value="MEE3715646.1"/>
    <property type="molecule type" value="Genomic_DNA"/>
</dbReference>
<dbReference type="InterPro" id="IPR023404">
    <property type="entry name" value="rSAM_horseshoe"/>
</dbReference>
<keyword evidence="3" id="KW-0479">Metal-binding</keyword>
<dbReference type="GO" id="GO:0051539">
    <property type="term" value="F:4 iron, 4 sulfur cluster binding"/>
    <property type="evidence" value="ECO:0007669"/>
    <property type="project" value="UniProtKB-KW"/>
</dbReference>
<protein>
    <submittedName>
        <fullName evidence="7">DUF4070 domain-containing protein</fullName>
    </submittedName>
</protein>
<dbReference type="RefSeq" id="WP_330482070.1">
    <property type="nucleotide sequence ID" value="NZ_JAZBJZ010000006.1"/>
</dbReference>
<evidence type="ECO:0000256" key="5">
    <source>
        <dbReference type="ARBA" id="ARBA00023014"/>
    </source>
</evidence>
<dbReference type="Pfam" id="PF04055">
    <property type="entry name" value="Radical_SAM"/>
    <property type="match status" value="1"/>
</dbReference>
<dbReference type="CDD" id="cd02068">
    <property type="entry name" value="radical_SAM_B12_BD"/>
    <property type="match status" value="1"/>
</dbReference>
<dbReference type="GO" id="GO:0003824">
    <property type="term" value="F:catalytic activity"/>
    <property type="evidence" value="ECO:0007669"/>
    <property type="project" value="InterPro"/>
</dbReference>
<accession>A0AAW9PTI7</accession>
<dbReference type="Pfam" id="PF02310">
    <property type="entry name" value="B12-binding"/>
    <property type="match status" value="1"/>
</dbReference>
<dbReference type="Gene3D" id="3.40.50.280">
    <property type="entry name" value="Cobalamin-binding domain"/>
    <property type="match status" value="1"/>
</dbReference>
<dbReference type="GO" id="GO:0005829">
    <property type="term" value="C:cytosol"/>
    <property type="evidence" value="ECO:0007669"/>
    <property type="project" value="TreeGrafter"/>
</dbReference>
<dbReference type="SUPFAM" id="SSF102114">
    <property type="entry name" value="Radical SAM enzymes"/>
    <property type="match status" value="1"/>
</dbReference>
<sequence>MNILLIYPLFPKSFWSFEKTLELVGFKAQLPPLGIITVAAILPQHWGFKLVDRNIRDITEAEWQWADMVIMSAMIVQKKDFVDQIQAAKQRGKLVAVGGPYPTALPKEAEAAGADFLILDEGEITLPLFVEAIERGDRSGIIRANGDRPDVTATPIPRFDLLERDAYAEMSVQFSRGCPFQCEFCDIIILYGRKPRTKTPAQILAELQCLYDLGWRRSIFMVDDNFIGNKRNVKLMLQELQPWMEERNYPFSFATEASVDLAQDPEMMEMMVQCNFGSVFLGVETPDADSLALTKKFQNNRDPLSESVINIARAGLRVMAGFIIGFDGEKKGAGDRIVQFVEQTTVPTALFSMLQALPDTGLWHRLTKEGRMISDNSNGHQATLMNFTPTRPLEDIAREYVHAFWTLYDPLVFLNRTYRHFLILGESDYKKLKRRKVEKTAGSPGISWVTIRALLILAWRQGVVRKTRFQFWSHLFDLLRRYPNVVTSYLSVCAQGEHFLEYRQIVRDQIEAQLDLYLATKPMAREAIKETALEPETALK</sequence>
<dbReference type="GO" id="GO:0031419">
    <property type="term" value="F:cobalamin binding"/>
    <property type="evidence" value="ECO:0007669"/>
    <property type="project" value="InterPro"/>
</dbReference>
<dbReference type="GO" id="GO:0046872">
    <property type="term" value="F:metal ion binding"/>
    <property type="evidence" value="ECO:0007669"/>
    <property type="project" value="UniProtKB-KW"/>
</dbReference>
<keyword evidence="8" id="KW-1185">Reference proteome</keyword>
<evidence type="ECO:0000256" key="4">
    <source>
        <dbReference type="ARBA" id="ARBA00023004"/>
    </source>
</evidence>
<gene>
    <name evidence="7" type="ORF">V2H45_02680</name>
</gene>
<evidence type="ECO:0000256" key="3">
    <source>
        <dbReference type="ARBA" id="ARBA00022723"/>
    </source>
</evidence>
<dbReference type="AlphaFoldDB" id="A0AAW9PTI7"/>
<keyword evidence="2" id="KW-0949">S-adenosyl-L-methionine</keyword>
<dbReference type="InterPro" id="IPR034466">
    <property type="entry name" value="Methyltransferase_Class_B"/>
</dbReference>
<proteinExistence type="predicted"/>
<dbReference type="SMART" id="SM00729">
    <property type="entry name" value="Elp3"/>
    <property type="match status" value="1"/>
</dbReference>
<dbReference type="InterPro" id="IPR006638">
    <property type="entry name" value="Elp3/MiaA/NifB-like_rSAM"/>
</dbReference>
<dbReference type="SFLD" id="SFLDG01123">
    <property type="entry name" value="methyltransferase_(Class_B)"/>
    <property type="match status" value="1"/>
</dbReference>
<evidence type="ECO:0000256" key="2">
    <source>
        <dbReference type="ARBA" id="ARBA00022691"/>
    </source>
</evidence>
<comment type="caution">
    <text evidence="7">The sequence shown here is derived from an EMBL/GenBank/DDBJ whole genome shotgun (WGS) entry which is preliminary data.</text>
</comment>
<keyword evidence="5" id="KW-0411">Iron-sulfur</keyword>
<dbReference type="PANTHER" id="PTHR43409:SF3">
    <property type="entry name" value="HYPOTHETICAL METHYLTRANSFERASE"/>
    <property type="match status" value="1"/>
</dbReference>
<evidence type="ECO:0000259" key="6">
    <source>
        <dbReference type="PROSITE" id="PS51918"/>
    </source>
</evidence>
<reference evidence="7" key="1">
    <citation type="submission" date="2024-01" db="EMBL/GenBank/DDBJ databases">
        <title>Bank of Algae and Cyanobacteria of the Azores (BACA) strain genomes.</title>
        <authorList>
            <person name="Luz R."/>
            <person name="Cordeiro R."/>
            <person name="Fonseca A."/>
            <person name="Goncalves V."/>
        </authorList>
    </citation>
    <scope>NUCLEOTIDE SEQUENCE</scope>
    <source>
        <strain evidence="7">BACA0141</strain>
    </source>
</reference>
<dbReference type="InterPro" id="IPR058240">
    <property type="entry name" value="rSAM_sf"/>
</dbReference>
<dbReference type="SFLD" id="SFLDG01082">
    <property type="entry name" value="B12-binding_domain_containing"/>
    <property type="match status" value="1"/>
</dbReference>
<keyword evidence="4" id="KW-0408">Iron</keyword>
<feature type="domain" description="Radical SAM core" evidence="6">
    <location>
        <begin position="164"/>
        <end position="391"/>
    </location>
</feature>
<dbReference type="InterPro" id="IPR051198">
    <property type="entry name" value="BchE-like"/>
</dbReference>
<dbReference type="InterPro" id="IPR025274">
    <property type="entry name" value="DUF4070"/>
</dbReference>
<comment type="cofactor">
    <cofactor evidence="1">
        <name>[4Fe-4S] cluster</name>
        <dbReference type="ChEBI" id="CHEBI:49883"/>
    </cofactor>
</comment>
<organism evidence="7 8">
    <name type="scientific">Tumidithrix elongata BACA0141</name>
    <dbReference type="NCBI Taxonomy" id="2716417"/>
    <lineage>
        <taxon>Bacteria</taxon>
        <taxon>Bacillati</taxon>
        <taxon>Cyanobacteriota</taxon>
        <taxon>Cyanophyceae</taxon>
        <taxon>Pseudanabaenales</taxon>
        <taxon>Pseudanabaenaceae</taxon>
        <taxon>Tumidithrix</taxon>
        <taxon>Tumidithrix elongata</taxon>
    </lineage>
</organism>
<dbReference type="PROSITE" id="PS51918">
    <property type="entry name" value="RADICAL_SAM"/>
    <property type="match status" value="1"/>
</dbReference>
<name>A0AAW9PTI7_9CYAN</name>